<dbReference type="InterPro" id="IPR010730">
    <property type="entry name" value="HET"/>
</dbReference>
<organism evidence="2 3">
    <name type="scientific">Lojkania enalia</name>
    <dbReference type="NCBI Taxonomy" id="147567"/>
    <lineage>
        <taxon>Eukaryota</taxon>
        <taxon>Fungi</taxon>
        <taxon>Dikarya</taxon>
        <taxon>Ascomycota</taxon>
        <taxon>Pezizomycotina</taxon>
        <taxon>Dothideomycetes</taxon>
        <taxon>Pleosporomycetidae</taxon>
        <taxon>Pleosporales</taxon>
        <taxon>Pleosporales incertae sedis</taxon>
        <taxon>Lojkania</taxon>
    </lineage>
</organism>
<feature type="domain" description="Heterokaryon incompatibility" evidence="1">
    <location>
        <begin position="54"/>
        <end position="156"/>
    </location>
</feature>
<feature type="non-terminal residue" evidence="2">
    <location>
        <position position="161"/>
    </location>
</feature>
<protein>
    <submittedName>
        <fullName evidence="2">HET-domain-containing protein</fullName>
    </submittedName>
</protein>
<feature type="non-terminal residue" evidence="2">
    <location>
        <position position="1"/>
    </location>
</feature>
<gene>
    <name evidence="2" type="ORF">CC78DRAFT_434633</name>
</gene>
<dbReference type="EMBL" id="ML986582">
    <property type="protein sequence ID" value="KAF2269566.1"/>
    <property type="molecule type" value="Genomic_DNA"/>
</dbReference>
<accession>A0A9P4NAF5</accession>
<evidence type="ECO:0000313" key="2">
    <source>
        <dbReference type="EMBL" id="KAF2269566.1"/>
    </source>
</evidence>
<comment type="caution">
    <text evidence="2">The sequence shown here is derived from an EMBL/GenBank/DDBJ whole genome shotgun (WGS) entry which is preliminary data.</text>
</comment>
<name>A0A9P4NAF5_9PLEO</name>
<dbReference type="Pfam" id="PF06985">
    <property type="entry name" value="HET"/>
    <property type="match status" value="1"/>
</dbReference>
<evidence type="ECO:0000313" key="3">
    <source>
        <dbReference type="Proteomes" id="UP000800093"/>
    </source>
</evidence>
<dbReference type="PANTHER" id="PTHR33112:SF12">
    <property type="entry name" value="HETEROKARYON INCOMPATIBILITY DOMAIN-CONTAINING PROTEIN"/>
    <property type="match status" value="1"/>
</dbReference>
<reference evidence="3" key="1">
    <citation type="journal article" date="2020" name="Stud. Mycol.">
        <title>101 Dothideomycetes genomes: A test case for predicting lifestyles and emergence of pathogens.</title>
        <authorList>
            <person name="Haridas S."/>
            <person name="Albert R."/>
            <person name="Binder M."/>
            <person name="Bloem J."/>
            <person name="LaButti K."/>
            <person name="Salamov A."/>
            <person name="Andreopoulos B."/>
            <person name="Baker S."/>
            <person name="Barry K."/>
            <person name="Bills G."/>
            <person name="Bluhm B."/>
            <person name="Cannon C."/>
            <person name="Castanera R."/>
            <person name="Culley D."/>
            <person name="Daum C."/>
            <person name="Ezra D."/>
            <person name="Gonzalez J."/>
            <person name="Henrissat B."/>
            <person name="Kuo A."/>
            <person name="Liang C."/>
            <person name="Lipzen A."/>
            <person name="Lutzoni F."/>
            <person name="Magnuson J."/>
            <person name="Mondo S."/>
            <person name="Nolan M."/>
            <person name="Ohm R."/>
            <person name="Pangilinan J."/>
            <person name="Park H.-J."/>
            <person name="Ramirez L."/>
            <person name="Alfaro M."/>
            <person name="Sun H."/>
            <person name="Tritt A."/>
            <person name="Yoshinaga Y."/>
            <person name="Zwiers L.-H."/>
            <person name="Turgeon B."/>
            <person name="Goodwin S."/>
            <person name="Spatafora J."/>
            <person name="Crous P."/>
            <person name="Grigoriev I."/>
        </authorList>
    </citation>
    <scope>NUCLEOTIDE SEQUENCE [LARGE SCALE GENOMIC DNA]</scope>
    <source>
        <strain evidence="3">CBS 304.66</strain>
    </source>
</reference>
<proteinExistence type="predicted"/>
<dbReference type="Proteomes" id="UP000800093">
    <property type="component" value="Unassembled WGS sequence"/>
</dbReference>
<evidence type="ECO:0000259" key="1">
    <source>
        <dbReference type="Pfam" id="PF06985"/>
    </source>
</evidence>
<sequence>IDFDLVKEWIKCCENWHGKSCDLGDHISFNESGEFLVVDAVEGCLVNIPCSARYVALSYVWGGAKTLATCKDNVDKLMRPGALFSRLDEISRTRRDAINLIPLIGERYVWIDVLCMVQDDPDMNKILVNQMDKIYQNAVCTVVVAVGNDANVALPAISTDS</sequence>
<dbReference type="OrthoDB" id="5135333at2759"/>
<dbReference type="AlphaFoldDB" id="A0A9P4NAF5"/>
<dbReference type="PANTHER" id="PTHR33112">
    <property type="entry name" value="DOMAIN PROTEIN, PUTATIVE-RELATED"/>
    <property type="match status" value="1"/>
</dbReference>
<keyword evidence="3" id="KW-1185">Reference proteome</keyword>